<feature type="transmembrane region" description="Helical" evidence="12">
    <location>
        <begin position="6"/>
        <end position="27"/>
    </location>
</feature>
<evidence type="ECO:0000256" key="8">
    <source>
        <dbReference type="ARBA" id="ARBA00022801"/>
    </source>
</evidence>
<dbReference type="InterPro" id="IPR000223">
    <property type="entry name" value="Pept_S26A_signal_pept_1"/>
</dbReference>
<evidence type="ECO:0000256" key="10">
    <source>
        <dbReference type="ARBA" id="ARBA00023136"/>
    </source>
</evidence>
<dbReference type="InterPro" id="IPR019757">
    <property type="entry name" value="Pept_S26A_signal_pept_1_Lys-AS"/>
</dbReference>
<dbReference type="GO" id="GO:0006465">
    <property type="term" value="P:signal peptide processing"/>
    <property type="evidence" value="ECO:0007669"/>
    <property type="project" value="InterPro"/>
</dbReference>
<evidence type="ECO:0000256" key="6">
    <source>
        <dbReference type="ARBA" id="ARBA00022670"/>
    </source>
</evidence>
<dbReference type="RefSeq" id="WP_054192878.1">
    <property type="nucleotide sequence ID" value="NZ_BDVM01000012.1"/>
</dbReference>
<dbReference type="PRINTS" id="PR00727">
    <property type="entry name" value="LEADERPTASE"/>
</dbReference>
<dbReference type="PROSITE" id="PS00761">
    <property type="entry name" value="SPASE_I_3"/>
    <property type="match status" value="1"/>
</dbReference>
<comment type="similarity">
    <text evidence="4 12">Belongs to the peptidase S26 family.</text>
</comment>
<keyword evidence="14" id="KW-0614">Plasmid</keyword>
<evidence type="ECO:0000256" key="3">
    <source>
        <dbReference type="ARBA" id="ARBA00004401"/>
    </source>
</evidence>
<reference evidence="14" key="2">
    <citation type="submission" date="2009-08" db="EMBL/GenBank/DDBJ databases">
        <authorList>
            <person name="Gill J."/>
            <person name="Borman J."/>
            <person name="Shetty J."/>
            <person name="Hostetler J."/>
            <person name="Durkin S."/>
            <person name="Montgomery B."/>
        </authorList>
    </citation>
    <scope>NUCLEOTIDE SEQUENCE</scope>
    <source>
        <strain evidence="14">C57S</strain>
        <plasmid evidence="14">pWBG760</plasmid>
    </source>
</reference>
<evidence type="ECO:0000256" key="9">
    <source>
        <dbReference type="ARBA" id="ARBA00022989"/>
    </source>
</evidence>
<evidence type="ECO:0000313" key="14">
    <source>
        <dbReference type="EMBL" id="ACZ66101.1"/>
    </source>
</evidence>
<feature type="active site" evidence="11">
    <location>
        <position position="36"/>
    </location>
</feature>
<dbReference type="InterPro" id="IPR019758">
    <property type="entry name" value="Pept_S26A_signal_pept_1_CS"/>
</dbReference>
<dbReference type="GO" id="GO:0005886">
    <property type="term" value="C:plasma membrane"/>
    <property type="evidence" value="ECO:0007669"/>
    <property type="project" value="UniProtKB-SubCell"/>
</dbReference>
<keyword evidence="7 12" id="KW-0812">Transmembrane</keyword>
<dbReference type="NCBIfam" id="TIGR02227">
    <property type="entry name" value="sigpep_I_bact"/>
    <property type="match status" value="1"/>
</dbReference>
<organism evidence="14">
    <name type="scientific">Staphylococcus aureus</name>
    <dbReference type="NCBI Taxonomy" id="1280"/>
    <lineage>
        <taxon>Bacteria</taxon>
        <taxon>Bacillati</taxon>
        <taxon>Bacillota</taxon>
        <taxon>Bacilli</taxon>
        <taxon>Bacillales</taxon>
        <taxon>Staphylococcaceae</taxon>
        <taxon>Staphylococcus</taxon>
    </lineage>
</organism>
<protein>
    <recommendedName>
        <fullName evidence="12">Signal peptidase I</fullName>
        <ecNumber evidence="12">3.4.21.89</ecNumber>
    </recommendedName>
</protein>
<dbReference type="EC" id="3.4.21.89" evidence="12"/>
<evidence type="ECO:0000256" key="4">
    <source>
        <dbReference type="ARBA" id="ARBA00009370"/>
    </source>
</evidence>
<evidence type="ECO:0000256" key="12">
    <source>
        <dbReference type="RuleBase" id="RU362042"/>
    </source>
</evidence>
<keyword evidence="10 12" id="KW-0472">Membrane</keyword>
<dbReference type="PROSITE" id="PS00760">
    <property type="entry name" value="SPASE_I_2"/>
    <property type="match status" value="1"/>
</dbReference>
<evidence type="ECO:0000256" key="1">
    <source>
        <dbReference type="ARBA" id="ARBA00000677"/>
    </source>
</evidence>
<name>D2JDA6_STAAU</name>
<gene>
    <name evidence="14" type="ORF">SAP041B_003</name>
</gene>
<dbReference type="Pfam" id="PF10502">
    <property type="entry name" value="Peptidase_S26"/>
    <property type="match status" value="1"/>
</dbReference>
<dbReference type="SUPFAM" id="SSF51306">
    <property type="entry name" value="LexA/Signal peptidase"/>
    <property type="match status" value="1"/>
</dbReference>
<dbReference type="PROSITE" id="PS00501">
    <property type="entry name" value="SPASE_I_1"/>
    <property type="match status" value="1"/>
</dbReference>
<keyword evidence="9 12" id="KW-1133">Transmembrane helix</keyword>
<dbReference type="GO" id="GO:0009003">
    <property type="term" value="F:signal peptidase activity"/>
    <property type="evidence" value="ECO:0007669"/>
    <property type="project" value="UniProtKB-EC"/>
</dbReference>
<comment type="catalytic activity">
    <reaction evidence="1 12">
        <text>Cleavage of hydrophobic, N-terminal signal or leader sequences from secreted and periplasmic proteins.</text>
        <dbReference type="EC" id="3.4.21.89"/>
    </reaction>
</comment>
<dbReference type="InterPro" id="IPR019756">
    <property type="entry name" value="Pept_S26A_signal_pept_1_Ser-AS"/>
</dbReference>
<dbReference type="Gene3D" id="2.10.109.10">
    <property type="entry name" value="Umud Fragment, subunit A"/>
    <property type="match status" value="1"/>
</dbReference>
<dbReference type="InterPro" id="IPR019533">
    <property type="entry name" value="Peptidase_S26"/>
</dbReference>
<evidence type="ECO:0000259" key="13">
    <source>
        <dbReference type="Pfam" id="PF10502"/>
    </source>
</evidence>
<dbReference type="EMBL" id="GQ900473">
    <property type="protein sequence ID" value="ACZ66101.1"/>
    <property type="molecule type" value="Genomic_DNA"/>
</dbReference>
<dbReference type="CDD" id="cd06530">
    <property type="entry name" value="S26_SPase_I"/>
    <property type="match status" value="1"/>
</dbReference>
<evidence type="ECO:0000256" key="2">
    <source>
        <dbReference type="ARBA" id="ARBA00002312"/>
    </source>
</evidence>
<feature type="domain" description="Peptidase S26" evidence="13">
    <location>
        <begin position="6"/>
        <end position="176"/>
    </location>
</feature>
<comment type="function">
    <text evidence="2">Essential for cell viability.</text>
</comment>
<sequence>MKKELFDWFVAILVAVVFVIVIKTFLITPYSVSGLSMYPTFDDKDKVIVSKISKTFNHLDNGDVVVFHQNKKNDYIKRIIGKPGDSVSYRNDNLFVNGKKVEESYLKLNKSNKSSVLLTENFSVNDLKGSDNKKKIPKNKYLVLGDNRENSIDSRSSIVGLVDKDQIVGKVIMRFWPFKDIRFNFNY</sequence>
<keyword evidence="6 12" id="KW-0645">Protease</keyword>
<reference evidence="14" key="1">
    <citation type="submission" date="2009-07" db="EMBL/GenBank/DDBJ databases">
        <authorList>
            <person name="Summers A.O."/>
            <person name="Shearer J."/>
            <person name="Wireman J."/>
        </authorList>
    </citation>
    <scope>NUCLEOTIDE SEQUENCE</scope>
    <source>
        <strain evidence="14">C57S</strain>
        <plasmid evidence="14">pWBG760</plasmid>
    </source>
</reference>
<keyword evidence="5" id="KW-1003">Cell membrane</keyword>
<dbReference type="MEROPS" id="S26.016"/>
<accession>D2JDA6</accession>
<feature type="active site" evidence="11">
    <location>
        <position position="77"/>
    </location>
</feature>
<dbReference type="InterPro" id="IPR036286">
    <property type="entry name" value="LexA/Signal_pep-like_sf"/>
</dbReference>
<comment type="subcellular location">
    <subcellularLocation>
        <location evidence="3">Cell membrane</location>
        <topology evidence="3">Single-pass type II membrane protein</topology>
    </subcellularLocation>
    <subcellularLocation>
        <location evidence="12">Membrane</location>
        <topology evidence="12">Single-pass type II membrane protein</topology>
    </subcellularLocation>
</comment>
<dbReference type="FunFam" id="2.10.109.10:FF:000008">
    <property type="entry name" value="Signal peptidase I"/>
    <property type="match status" value="1"/>
</dbReference>
<dbReference type="GO" id="GO:0004252">
    <property type="term" value="F:serine-type endopeptidase activity"/>
    <property type="evidence" value="ECO:0007669"/>
    <property type="project" value="InterPro"/>
</dbReference>
<proteinExistence type="inferred from homology"/>
<evidence type="ECO:0000256" key="7">
    <source>
        <dbReference type="ARBA" id="ARBA00022692"/>
    </source>
</evidence>
<evidence type="ECO:0000256" key="11">
    <source>
        <dbReference type="PIRSR" id="PIRSR600223-1"/>
    </source>
</evidence>
<keyword evidence="8 12" id="KW-0378">Hydrolase</keyword>
<dbReference type="AlphaFoldDB" id="D2JDA6"/>
<evidence type="ECO:0000256" key="5">
    <source>
        <dbReference type="ARBA" id="ARBA00022475"/>
    </source>
</evidence>
<dbReference type="PANTHER" id="PTHR43390">
    <property type="entry name" value="SIGNAL PEPTIDASE I"/>
    <property type="match status" value="1"/>
</dbReference>
<geneLocation type="plasmid" evidence="14">
    <name>pWBG760</name>
</geneLocation>
<dbReference type="PANTHER" id="PTHR43390:SF1">
    <property type="entry name" value="CHLOROPLAST PROCESSING PEPTIDASE"/>
    <property type="match status" value="1"/>
</dbReference>